<evidence type="ECO:0000256" key="1">
    <source>
        <dbReference type="ARBA" id="ARBA00004424"/>
    </source>
</evidence>
<feature type="transmembrane region" description="Helical" evidence="21">
    <location>
        <begin position="349"/>
        <end position="371"/>
    </location>
</feature>
<dbReference type="GO" id="GO:0016324">
    <property type="term" value="C:apical plasma membrane"/>
    <property type="evidence" value="ECO:0007669"/>
    <property type="project" value="UniProtKB-SubCell"/>
</dbReference>
<keyword evidence="7 21" id="KW-0812">Transmembrane</keyword>
<proteinExistence type="inferred from homology"/>
<evidence type="ECO:0000256" key="10">
    <source>
        <dbReference type="ARBA" id="ARBA00023065"/>
    </source>
</evidence>
<feature type="transmembrane region" description="Helical" evidence="21">
    <location>
        <begin position="68"/>
        <end position="86"/>
    </location>
</feature>
<accession>A0A8C1Y0K5</accession>
<evidence type="ECO:0000256" key="3">
    <source>
        <dbReference type="ARBA" id="ARBA00020021"/>
    </source>
</evidence>
<keyword evidence="8" id="KW-0769">Symport</keyword>
<keyword evidence="12" id="KW-1015">Disulfide bond</keyword>
<dbReference type="GO" id="GO:0031982">
    <property type="term" value="C:vesicle"/>
    <property type="evidence" value="ECO:0007669"/>
    <property type="project" value="TreeGrafter"/>
</dbReference>
<dbReference type="Pfam" id="PF02690">
    <property type="entry name" value="Na_Pi_cotrans"/>
    <property type="match status" value="1"/>
</dbReference>
<keyword evidence="6" id="KW-0597">Phosphoprotein</keyword>
<dbReference type="PANTHER" id="PTHR10010">
    <property type="entry name" value="SOLUTE CARRIER FAMILY 34 SODIUM PHOSPHATE , MEMBER 2-RELATED"/>
    <property type="match status" value="1"/>
</dbReference>
<evidence type="ECO:0000256" key="16">
    <source>
        <dbReference type="ARBA" id="ARBA00029764"/>
    </source>
</evidence>
<comment type="function">
    <text evidence="19">Involved in actively transporting phosphate into cells via Na(+) cotransport in the renal brush border membrane. The cotransport has a Na(+):Pi stoichiometry of 3:1 and is electrogenic.</text>
</comment>
<keyword evidence="4" id="KW-0813">Transport</keyword>
<evidence type="ECO:0000256" key="17">
    <source>
        <dbReference type="ARBA" id="ARBA00031850"/>
    </source>
</evidence>
<comment type="subunit">
    <text evidence="20">Interacts via its C-terminal region with NHERF4. Interacts with NHERF1. Interacts with TMEM174; regulates SLC34A1 internalization by PTH and FGF23.</text>
</comment>
<evidence type="ECO:0000256" key="2">
    <source>
        <dbReference type="ARBA" id="ARBA00005808"/>
    </source>
</evidence>
<evidence type="ECO:0000256" key="12">
    <source>
        <dbReference type="ARBA" id="ARBA00023157"/>
    </source>
</evidence>
<feature type="transmembrane region" description="Helical" evidence="21">
    <location>
        <begin position="197"/>
        <end position="219"/>
    </location>
</feature>
<feature type="transmembrane region" description="Helical" evidence="21">
    <location>
        <begin position="316"/>
        <end position="343"/>
    </location>
</feature>
<evidence type="ECO:0000256" key="9">
    <source>
        <dbReference type="ARBA" id="ARBA00022989"/>
    </source>
</evidence>
<feature type="signal peptide" evidence="22">
    <location>
        <begin position="1"/>
        <end position="19"/>
    </location>
</feature>
<keyword evidence="10" id="KW-0406">Ion transport</keyword>
<organism evidence="23 24">
    <name type="scientific">Cyprinus carpio</name>
    <name type="common">Common carp</name>
    <dbReference type="NCBI Taxonomy" id="7962"/>
    <lineage>
        <taxon>Eukaryota</taxon>
        <taxon>Metazoa</taxon>
        <taxon>Chordata</taxon>
        <taxon>Craniata</taxon>
        <taxon>Vertebrata</taxon>
        <taxon>Euteleostomi</taxon>
        <taxon>Actinopterygii</taxon>
        <taxon>Neopterygii</taxon>
        <taxon>Teleostei</taxon>
        <taxon>Ostariophysi</taxon>
        <taxon>Cypriniformes</taxon>
        <taxon>Cyprinidae</taxon>
        <taxon>Cyprininae</taxon>
        <taxon>Cyprinus</taxon>
    </lineage>
</organism>
<evidence type="ECO:0000256" key="22">
    <source>
        <dbReference type="SAM" id="SignalP"/>
    </source>
</evidence>
<evidence type="ECO:0000256" key="4">
    <source>
        <dbReference type="ARBA" id="ARBA00022448"/>
    </source>
</evidence>
<dbReference type="AlphaFoldDB" id="A0A8C1Y0K5"/>
<keyword evidence="22" id="KW-0732">Signal</keyword>
<evidence type="ECO:0000256" key="5">
    <source>
        <dbReference type="ARBA" id="ARBA00022475"/>
    </source>
</evidence>
<evidence type="ECO:0000313" key="24">
    <source>
        <dbReference type="Proteomes" id="UP000694700"/>
    </source>
</evidence>
<comment type="subcellular location">
    <subcellularLocation>
        <location evidence="1">Apical cell membrane</location>
        <topology evidence="1">Multi-pass membrane protein</topology>
    </subcellularLocation>
</comment>
<dbReference type="GO" id="GO:0044341">
    <property type="term" value="P:sodium-dependent phosphate transport"/>
    <property type="evidence" value="ECO:0007669"/>
    <property type="project" value="InterPro"/>
</dbReference>
<feature type="transmembrane region" description="Helical" evidence="21">
    <location>
        <begin position="29"/>
        <end position="47"/>
    </location>
</feature>
<keyword evidence="5" id="KW-1003">Cell membrane</keyword>
<keyword evidence="13" id="KW-0325">Glycoprotein</keyword>
<comment type="catalytic activity">
    <reaction evidence="18">
        <text>3 Na(+)(out) + phosphate(out) = 3 Na(+)(in) + phosphate(in)</text>
        <dbReference type="Rhea" id="RHEA:71255"/>
        <dbReference type="ChEBI" id="CHEBI:29101"/>
        <dbReference type="ChEBI" id="CHEBI:43474"/>
    </reaction>
    <physiologicalReaction direction="left-to-right" evidence="18">
        <dbReference type="Rhea" id="RHEA:71256"/>
    </physiologicalReaction>
</comment>
<reference evidence="23" key="1">
    <citation type="submission" date="2025-08" db="UniProtKB">
        <authorList>
            <consortium name="Ensembl"/>
        </authorList>
    </citation>
    <scope>IDENTIFICATION</scope>
</reference>
<dbReference type="GO" id="GO:0005436">
    <property type="term" value="F:sodium:phosphate symporter activity"/>
    <property type="evidence" value="ECO:0007669"/>
    <property type="project" value="InterPro"/>
</dbReference>
<evidence type="ECO:0000256" key="15">
    <source>
        <dbReference type="ARBA" id="ARBA00029614"/>
    </source>
</evidence>
<dbReference type="GO" id="GO:0005903">
    <property type="term" value="C:brush border"/>
    <property type="evidence" value="ECO:0007669"/>
    <property type="project" value="TreeGrafter"/>
</dbReference>
<dbReference type="Proteomes" id="UP000694700">
    <property type="component" value="Unplaced"/>
</dbReference>
<evidence type="ECO:0000256" key="19">
    <source>
        <dbReference type="ARBA" id="ARBA00045420"/>
    </source>
</evidence>
<evidence type="ECO:0000256" key="13">
    <source>
        <dbReference type="ARBA" id="ARBA00023180"/>
    </source>
</evidence>
<protein>
    <recommendedName>
        <fullName evidence="3">Sodium-dependent phosphate transport protein 2A</fullName>
    </recommendedName>
    <alternativeName>
        <fullName evidence="17">Na(+)-dependent phosphate cotransporter 2A</fullName>
    </alternativeName>
    <alternativeName>
        <fullName evidence="15">Sodium/phosphate cotransporter 2A</fullName>
    </alternativeName>
    <alternativeName>
        <fullName evidence="16">Solute carrier family 34 member 1</fullName>
    </alternativeName>
</protein>
<dbReference type="PANTHER" id="PTHR10010:SF21">
    <property type="entry name" value="SODIUM-DEPENDENT PHOSPHATE TRANSPORT PROTEIN 2A"/>
    <property type="match status" value="1"/>
</dbReference>
<keyword evidence="14" id="KW-0915">Sodium</keyword>
<evidence type="ECO:0000256" key="20">
    <source>
        <dbReference type="ARBA" id="ARBA00046944"/>
    </source>
</evidence>
<keyword evidence="14" id="KW-0739">Sodium transport</keyword>
<comment type="similarity">
    <text evidence="2">Belongs to the SLC34A transporter family.</text>
</comment>
<dbReference type="GO" id="GO:0030643">
    <property type="term" value="P:intracellular phosphate ion homeostasis"/>
    <property type="evidence" value="ECO:0007669"/>
    <property type="project" value="TreeGrafter"/>
</dbReference>
<evidence type="ECO:0000256" key="11">
    <source>
        <dbReference type="ARBA" id="ARBA00023136"/>
    </source>
</evidence>
<evidence type="ECO:0000256" key="8">
    <source>
        <dbReference type="ARBA" id="ARBA00022847"/>
    </source>
</evidence>
<dbReference type="Ensembl" id="ENSCCRT00015090897.1">
    <property type="protein sequence ID" value="ENSCCRP00015088055.1"/>
    <property type="gene ID" value="ENSCCRG00015035536.1"/>
</dbReference>
<evidence type="ECO:0000256" key="6">
    <source>
        <dbReference type="ARBA" id="ARBA00022553"/>
    </source>
</evidence>
<sequence length="456" mass="50281">NIYALFLLYFFFLSDPAGDYDIKPSYNAILSNPIAGLMVGILVTVLVQSSSTSTSIIVMLEVKAFAGVTIHDCFNWLSVLVLLYLARVTVSSFQLHSREVPELLKTLTEPFTKLIIQLDKSVITGIALGDESMRNYSLVHFCVFREILLFLPLQSSVNVTAAAAQKCCTELHCCKDSDLTWITQNITSQINTEKCVYFLYPLGWLSGYLALLMGAGMTFTIQSSSVFISAMTPLIGIGVISLNRAYPLTLGSNIGTTTTAILAALASPREKLPFALFLHSHIPFYFNIFGILLYPVPFTHLPICMASALGERTAKYCWFAVLYLLVCFLMLPCLLFGISLAGWQAMVGVGAPFAALTIFVLLVNLIHWDFLPQWMHSLKPLDKLIPKTTALCCSPAGLDNSDVVVVTPDTTNIKSESKKQAKQWYDNPALSLPKEISSAPRVFILRGLERCNSTPL</sequence>
<evidence type="ECO:0000313" key="23">
    <source>
        <dbReference type="Ensembl" id="ENSCCRP00015088055.1"/>
    </source>
</evidence>
<evidence type="ECO:0000256" key="7">
    <source>
        <dbReference type="ARBA" id="ARBA00022692"/>
    </source>
</evidence>
<evidence type="ECO:0000256" key="18">
    <source>
        <dbReference type="ARBA" id="ARBA00034042"/>
    </source>
</evidence>
<keyword evidence="9 21" id="KW-1133">Transmembrane helix</keyword>
<keyword evidence="11 21" id="KW-0472">Membrane</keyword>
<name>A0A8C1Y0K5_CYPCA</name>
<feature type="chain" id="PRO_5034092448" description="Sodium-dependent phosphate transport protein 2A" evidence="22">
    <location>
        <begin position="20"/>
        <end position="456"/>
    </location>
</feature>
<dbReference type="InterPro" id="IPR003841">
    <property type="entry name" value="Na/Pi_transpt"/>
</dbReference>
<feature type="transmembrane region" description="Helical" evidence="21">
    <location>
        <begin position="284"/>
        <end position="304"/>
    </location>
</feature>
<evidence type="ECO:0000256" key="14">
    <source>
        <dbReference type="ARBA" id="ARBA00023201"/>
    </source>
</evidence>
<feature type="transmembrane region" description="Helical" evidence="21">
    <location>
        <begin position="226"/>
        <end position="246"/>
    </location>
</feature>
<evidence type="ECO:0000256" key="21">
    <source>
        <dbReference type="SAM" id="Phobius"/>
    </source>
</evidence>